<proteinExistence type="predicted"/>
<sequence length="127" mass="12032">MDDAAIRWGVASALGGALAALAVAWGYGFATRTPQNPGPTPADGSAHASGPRSVAIGGSNSGTISTGDNAPRTPPAGPPAQPPAAPPAPAPAPPPSTVSASGERSVAIGGDNSGTVSTGDQSEGQGR</sequence>
<evidence type="ECO:0000256" key="1">
    <source>
        <dbReference type="SAM" id="MobiDB-lite"/>
    </source>
</evidence>
<evidence type="ECO:0000313" key="3">
    <source>
        <dbReference type="Proteomes" id="UP000807371"/>
    </source>
</evidence>
<accession>A0ABS0NJN3</accession>
<gene>
    <name evidence="2" type="ORF">IHE55_11625</name>
</gene>
<dbReference type="Proteomes" id="UP000807371">
    <property type="component" value="Unassembled WGS sequence"/>
</dbReference>
<comment type="caution">
    <text evidence="2">The sequence shown here is derived from an EMBL/GenBank/DDBJ whole genome shotgun (WGS) entry which is preliminary data.</text>
</comment>
<feature type="compositionally biased region" description="Pro residues" evidence="1">
    <location>
        <begin position="72"/>
        <end position="96"/>
    </location>
</feature>
<feature type="region of interest" description="Disordered" evidence="1">
    <location>
        <begin position="29"/>
        <end position="127"/>
    </location>
</feature>
<reference evidence="2 3" key="1">
    <citation type="submission" date="2020-09" db="EMBL/GenBank/DDBJ databases">
        <title>Biosynthesis of the nuclear factor of activated T cells inhibitor NFAT-133 and its congeners in Streptomyces pactum.</title>
        <authorList>
            <person name="Zhou W."/>
            <person name="Posri P."/>
            <person name="Abugrain M.E."/>
            <person name="Weisberg A.J."/>
            <person name="Chang J.H."/>
            <person name="Mahmud T."/>
        </authorList>
    </citation>
    <scope>NUCLEOTIDE SEQUENCE [LARGE SCALE GENOMIC DNA]</scope>
    <source>
        <strain evidence="2 3">ATCC 27456</strain>
    </source>
</reference>
<feature type="compositionally biased region" description="Low complexity" evidence="1">
    <location>
        <begin position="56"/>
        <end position="71"/>
    </location>
</feature>
<feature type="compositionally biased region" description="Polar residues" evidence="1">
    <location>
        <begin position="113"/>
        <end position="127"/>
    </location>
</feature>
<organism evidence="2 3">
    <name type="scientific">Streptomyces pactum</name>
    <dbReference type="NCBI Taxonomy" id="68249"/>
    <lineage>
        <taxon>Bacteria</taxon>
        <taxon>Bacillati</taxon>
        <taxon>Actinomycetota</taxon>
        <taxon>Actinomycetes</taxon>
        <taxon>Kitasatosporales</taxon>
        <taxon>Streptomycetaceae</taxon>
        <taxon>Streptomyces</taxon>
    </lineage>
</organism>
<name>A0ABS0NJN3_9ACTN</name>
<dbReference type="EMBL" id="JACYXC010000001">
    <property type="protein sequence ID" value="MBH5335412.1"/>
    <property type="molecule type" value="Genomic_DNA"/>
</dbReference>
<evidence type="ECO:0000313" key="2">
    <source>
        <dbReference type="EMBL" id="MBH5335412.1"/>
    </source>
</evidence>
<keyword evidence="3" id="KW-1185">Reference proteome</keyword>
<protein>
    <submittedName>
        <fullName evidence="2">Uncharacterized protein</fullName>
    </submittedName>
</protein>